<protein>
    <recommendedName>
        <fullName evidence="2">Stress-response A/B barrel domain-containing protein</fullName>
    </recommendedName>
</protein>
<dbReference type="InParanoid" id="A0A0D2A485"/>
<dbReference type="PROSITE" id="PS51502">
    <property type="entry name" value="S_R_A_B_BARREL"/>
    <property type="match status" value="1"/>
</dbReference>
<dbReference type="InterPro" id="IPR011008">
    <property type="entry name" value="Dimeric_a/b-barrel"/>
</dbReference>
<dbReference type="GeneID" id="27315292"/>
<sequence length="110" mass="12085">MTIVHIVLFGFKPDATPAQVAKACADMLNLANTCLHPETKKPYIRSTMGGKNNSKEGLAGDTTHAFVMWFESEADRDYYVEKDPAHQAFKQSLAGIIQSACVVDFETGVF</sequence>
<reference evidence="3 4" key="1">
    <citation type="submission" date="2015-01" db="EMBL/GenBank/DDBJ databases">
        <title>The Genome Sequence of Ochroconis gallopava CBS43764.</title>
        <authorList>
            <consortium name="The Broad Institute Genomics Platform"/>
            <person name="Cuomo C."/>
            <person name="de Hoog S."/>
            <person name="Gorbushina A."/>
            <person name="Stielow B."/>
            <person name="Teixiera M."/>
            <person name="Abouelleil A."/>
            <person name="Chapman S.B."/>
            <person name="Priest M."/>
            <person name="Young S.K."/>
            <person name="Wortman J."/>
            <person name="Nusbaum C."/>
            <person name="Birren B."/>
        </authorList>
    </citation>
    <scope>NUCLEOTIDE SEQUENCE [LARGE SCALE GENOMIC DNA]</scope>
    <source>
        <strain evidence="3 4">CBS 43764</strain>
    </source>
</reference>
<dbReference type="OrthoDB" id="333486at2759"/>
<dbReference type="RefSeq" id="XP_016211149.1">
    <property type="nucleotide sequence ID" value="XM_016361073.1"/>
</dbReference>
<dbReference type="SMART" id="SM00886">
    <property type="entry name" value="Dabb"/>
    <property type="match status" value="1"/>
</dbReference>
<dbReference type="EMBL" id="KN847556">
    <property type="protein sequence ID" value="KIW01280.1"/>
    <property type="molecule type" value="Genomic_DNA"/>
</dbReference>
<feature type="domain" description="Stress-response A/B barrel" evidence="2">
    <location>
        <begin position="3"/>
        <end position="105"/>
    </location>
</feature>
<proteinExistence type="predicted"/>
<evidence type="ECO:0000259" key="2">
    <source>
        <dbReference type="PROSITE" id="PS51502"/>
    </source>
</evidence>
<accession>A0A0D2A485</accession>
<dbReference type="VEuPathDB" id="FungiDB:PV09_07319"/>
<dbReference type="Pfam" id="PF07876">
    <property type="entry name" value="Dabb"/>
    <property type="match status" value="1"/>
</dbReference>
<dbReference type="STRING" id="253628.A0A0D2A485"/>
<dbReference type="Proteomes" id="UP000053259">
    <property type="component" value="Unassembled WGS sequence"/>
</dbReference>
<gene>
    <name evidence="3" type="ORF">PV09_07319</name>
</gene>
<dbReference type="AlphaFoldDB" id="A0A0D2A485"/>
<dbReference type="HOGENOM" id="CLU_080664_2_1_1"/>
<evidence type="ECO:0000313" key="4">
    <source>
        <dbReference type="Proteomes" id="UP000053259"/>
    </source>
</evidence>
<evidence type="ECO:0000313" key="3">
    <source>
        <dbReference type="EMBL" id="KIW01280.1"/>
    </source>
</evidence>
<dbReference type="Gene3D" id="3.30.70.100">
    <property type="match status" value="1"/>
</dbReference>
<name>A0A0D2A485_9PEZI</name>
<dbReference type="InterPro" id="IPR044662">
    <property type="entry name" value="HS1/DABB1-like"/>
</dbReference>
<comment type="subunit">
    <text evidence="1">Homodimer.</text>
</comment>
<organism evidence="3 4">
    <name type="scientific">Verruconis gallopava</name>
    <dbReference type="NCBI Taxonomy" id="253628"/>
    <lineage>
        <taxon>Eukaryota</taxon>
        <taxon>Fungi</taxon>
        <taxon>Dikarya</taxon>
        <taxon>Ascomycota</taxon>
        <taxon>Pezizomycotina</taxon>
        <taxon>Dothideomycetes</taxon>
        <taxon>Pleosporomycetidae</taxon>
        <taxon>Venturiales</taxon>
        <taxon>Sympoventuriaceae</taxon>
        <taxon>Verruconis</taxon>
    </lineage>
</organism>
<dbReference type="PANTHER" id="PTHR33178">
    <property type="match status" value="1"/>
</dbReference>
<evidence type="ECO:0000256" key="1">
    <source>
        <dbReference type="ARBA" id="ARBA00011738"/>
    </source>
</evidence>
<dbReference type="SUPFAM" id="SSF54909">
    <property type="entry name" value="Dimeric alpha+beta barrel"/>
    <property type="match status" value="1"/>
</dbReference>
<dbReference type="PANTHER" id="PTHR33178:SF10">
    <property type="entry name" value="STRESS-RESPONSE A_B BARREL DOMAIN-CONTAINING PROTEIN"/>
    <property type="match status" value="1"/>
</dbReference>
<dbReference type="InterPro" id="IPR013097">
    <property type="entry name" value="Dabb"/>
</dbReference>
<keyword evidence="4" id="KW-1185">Reference proteome</keyword>